<feature type="compositionally biased region" description="Basic and acidic residues" evidence="1">
    <location>
        <begin position="48"/>
        <end position="69"/>
    </location>
</feature>
<feature type="compositionally biased region" description="Polar residues" evidence="1">
    <location>
        <begin position="132"/>
        <end position="142"/>
    </location>
</feature>
<evidence type="ECO:0000313" key="2">
    <source>
        <dbReference type="EMBL" id="PWN89838.1"/>
    </source>
</evidence>
<protein>
    <submittedName>
        <fullName evidence="2">Uncharacterized protein</fullName>
    </submittedName>
</protein>
<feature type="compositionally biased region" description="Low complexity" evidence="1">
    <location>
        <begin position="203"/>
        <end position="215"/>
    </location>
</feature>
<dbReference type="GeneID" id="37043386"/>
<dbReference type="Proteomes" id="UP000245768">
    <property type="component" value="Unassembled WGS sequence"/>
</dbReference>
<dbReference type="EMBL" id="KZ819636">
    <property type="protein sequence ID" value="PWN89838.1"/>
    <property type="molecule type" value="Genomic_DNA"/>
</dbReference>
<feature type="compositionally biased region" description="Low complexity" evidence="1">
    <location>
        <begin position="182"/>
        <end position="196"/>
    </location>
</feature>
<organism evidence="2 3">
    <name type="scientific">Acaromyces ingoldii</name>
    <dbReference type="NCBI Taxonomy" id="215250"/>
    <lineage>
        <taxon>Eukaryota</taxon>
        <taxon>Fungi</taxon>
        <taxon>Dikarya</taxon>
        <taxon>Basidiomycota</taxon>
        <taxon>Ustilaginomycotina</taxon>
        <taxon>Exobasidiomycetes</taxon>
        <taxon>Exobasidiales</taxon>
        <taxon>Cryptobasidiaceae</taxon>
        <taxon>Acaromyces</taxon>
    </lineage>
</organism>
<feature type="compositionally biased region" description="Low complexity" evidence="1">
    <location>
        <begin position="150"/>
        <end position="166"/>
    </location>
</feature>
<feature type="region of interest" description="Disordered" evidence="1">
    <location>
        <begin position="97"/>
        <end position="221"/>
    </location>
</feature>
<name>A0A316YME7_9BASI</name>
<evidence type="ECO:0000256" key="1">
    <source>
        <dbReference type="SAM" id="MobiDB-lite"/>
    </source>
</evidence>
<accession>A0A316YME7</accession>
<sequence length="243" mass="26633">MPASECSLQPKDSRHPDAKLKVPVLVEKFLSEAEYEEARAQKLLSFQEEERQRDIEEAARKKEEEELRKRSSASGSNRFLATPNKIKRNLDLLFSSPGPLLSPLGSRKRHVSASPLSTSPRQYKKLSLSMGLDSSASGTPSAEQERGSMAPPAAATTPQRPRARSASLSAPQAATTPSKRIPLLSSSTARRSASPSKMYQSIPASPASSPSSPSSTIEAKKRREANLLRLLQLECDRRRRSKV</sequence>
<feature type="compositionally biased region" description="Polar residues" evidence="1">
    <location>
        <begin position="167"/>
        <end position="178"/>
    </location>
</feature>
<dbReference type="OrthoDB" id="9451547at2759"/>
<proteinExistence type="predicted"/>
<reference evidence="2 3" key="1">
    <citation type="journal article" date="2018" name="Mol. Biol. Evol.">
        <title>Broad Genomic Sampling Reveals a Smut Pathogenic Ancestry of the Fungal Clade Ustilaginomycotina.</title>
        <authorList>
            <person name="Kijpornyongpan T."/>
            <person name="Mondo S.J."/>
            <person name="Barry K."/>
            <person name="Sandor L."/>
            <person name="Lee J."/>
            <person name="Lipzen A."/>
            <person name="Pangilinan J."/>
            <person name="LaButti K."/>
            <person name="Hainaut M."/>
            <person name="Henrissat B."/>
            <person name="Grigoriev I.V."/>
            <person name="Spatafora J.W."/>
            <person name="Aime M.C."/>
        </authorList>
    </citation>
    <scope>NUCLEOTIDE SEQUENCE [LARGE SCALE GENOMIC DNA]</scope>
    <source>
        <strain evidence="2 3">MCA 4198</strain>
    </source>
</reference>
<keyword evidence="3" id="KW-1185">Reference proteome</keyword>
<feature type="region of interest" description="Disordered" evidence="1">
    <location>
        <begin position="48"/>
        <end position="82"/>
    </location>
</feature>
<dbReference type="InParanoid" id="A0A316YME7"/>
<dbReference type="AlphaFoldDB" id="A0A316YME7"/>
<gene>
    <name evidence="2" type="ORF">FA10DRAFT_266384</name>
</gene>
<dbReference type="RefSeq" id="XP_025377036.1">
    <property type="nucleotide sequence ID" value="XM_025521470.1"/>
</dbReference>
<evidence type="ECO:0000313" key="3">
    <source>
        <dbReference type="Proteomes" id="UP000245768"/>
    </source>
</evidence>